<dbReference type="EMBL" id="CAKLBY020000267">
    <property type="protein sequence ID" value="CAK7942044.1"/>
    <property type="molecule type" value="Genomic_DNA"/>
</dbReference>
<dbReference type="Gene3D" id="3.30.40.240">
    <property type="entry name" value="Transglutaminase elicitor, body domain"/>
    <property type="match status" value="1"/>
</dbReference>
<gene>
    <name evidence="2" type="ORF">PM001_LOCUS27194</name>
</gene>
<organism evidence="2 3">
    <name type="scientific">Peronospora matthiolae</name>
    <dbReference type="NCBI Taxonomy" id="2874970"/>
    <lineage>
        <taxon>Eukaryota</taxon>
        <taxon>Sar</taxon>
        <taxon>Stramenopiles</taxon>
        <taxon>Oomycota</taxon>
        <taxon>Peronosporomycetes</taxon>
        <taxon>Peronosporales</taxon>
        <taxon>Peronosporaceae</taxon>
        <taxon>Peronospora</taxon>
    </lineage>
</organism>
<evidence type="ECO:0000256" key="1">
    <source>
        <dbReference type="SAM" id="SignalP"/>
    </source>
</evidence>
<dbReference type="GO" id="GO:0016755">
    <property type="term" value="F:aminoacyltransferase activity"/>
    <property type="evidence" value="ECO:0007669"/>
    <property type="project" value="InterPro"/>
</dbReference>
<feature type="signal peptide" evidence="1">
    <location>
        <begin position="1"/>
        <end position="26"/>
    </location>
</feature>
<protein>
    <recommendedName>
        <fullName evidence="4">Transglutaminase elicitor</fullName>
    </recommendedName>
</protein>
<dbReference type="InterPro" id="IPR032048">
    <property type="entry name" value="TGase_elicitor"/>
</dbReference>
<evidence type="ECO:0008006" key="4">
    <source>
        <dbReference type="Google" id="ProtNLM"/>
    </source>
</evidence>
<evidence type="ECO:0000313" key="3">
    <source>
        <dbReference type="Proteomes" id="UP001162060"/>
    </source>
</evidence>
<dbReference type="AlphaFoldDB" id="A0AAV1V961"/>
<dbReference type="Proteomes" id="UP001162060">
    <property type="component" value="Unassembled WGS sequence"/>
</dbReference>
<evidence type="ECO:0000313" key="2">
    <source>
        <dbReference type="EMBL" id="CAK7942044.1"/>
    </source>
</evidence>
<reference evidence="2" key="1">
    <citation type="submission" date="2024-01" db="EMBL/GenBank/DDBJ databases">
        <authorList>
            <person name="Webb A."/>
        </authorList>
    </citation>
    <scope>NUCLEOTIDE SEQUENCE</scope>
    <source>
        <strain evidence="2">Pm1</strain>
    </source>
</reference>
<proteinExistence type="predicted"/>
<name>A0AAV1V961_9STRA</name>
<comment type="caution">
    <text evidence="2">The sequence shown here is derived from an EMBL/GenBank/DDBJ whole genome shotgun (WGS) entry which is preliminary data.</text>
</comment>
<keyword evidence="1" id="KW-0732">Signal</keyword>
<dbReference type="Pfam" id="PF16683">
    <property type="entry name" value="TGase_elicitor"/>
    <property type="match status" value="1"/>
</dbReference>
<feature type="chain" id="PRO_5043505811" description="Transglutaminase elicitor" evidence="1">
    <location>
        <begin position="27"/>
        <end position="620"/>
    </location>
</feature>
<accession>A0AAV1V961</accession>
<sequence>MVYGVPRYLILANIALMAVQLERTTATSLYYGPVTTSNTTDEISSKFPARGAEVADEDCSITVEVDPTLPDISTILTVPVIYTDLLANMTTAPTEPLSTKVGVAVLSEDIPTVEADQDAYTTTTDTTSNMSSKTGLPTTIDTVPTTVNKAIEDKLNCATRWGDSSRKLQEKSDIKRRLEAHTNKDIAKLEAHFGTPMEMKLANLPASAVHATSPWPGPYWPTYQDSINAIWSHGQPSAAEKYAKAFRLNVQDFMNKVSADNGIDSMSKRVKCLSPNDCSSRSDGSVCAKRAGMQSGYCVPTWFGICHAWAPAATIEDEPRCPVTHNGVTFQPIDIKALISTVYDGASVPTVFTGTRFNGGHDSEDKYGRHSNDAYRDLNPAFFHIATTNMLGKLKQTFVVDVTAGTEVWNQPVRGFKVYEQTNMSLDEAAKTFYGLGAYPWNAATKSIVYIKMRLSWIFETYDNGGLVSSGQVNKFTTGAYYTYILELDNNGVIIGGEWVYESDSNHPDFIWFPKSKPAANSVTSTGLKYADVSMLLKRSVACSGTPSGHESSTLFDDATSASLLNSASNSSRTGPTSLPQVNLTESAPSASLSGLNFDSAAIVDPPVEPPIPVDTPVSM</sequence>